<feature type="compositionally biased region" description="Polar residues" evidence="1">
    <location>
        <begin position="236"/>
        <end position="252"/>
    </location>
</feature>
<feature type="compositionally biased region" description="Low complexity" evidence="1">
    <location>
        <begin position="202"/>
        <end position="235"/>
    </location>
</feature>
<organism evidence="2 3">
    <name type="scientific">Tritrichomonas musculus</name>
    <dbReference type="NCBI Taxonomy" id="1915356"/>
    <lineage>
        <taxon>Eukaryota</taxon>
        <taxon>Metamonada</taxon>
        <taxon>Parabasalia</taxon>
        <taxon>Tritrichomonadida</taxon>
        <taxon>Tritrichomonadidae</taxon>
        <taxon>Tritrichomonas</taxon>
    </lineage>
</organism>
<dbReference type="Proteomes" id="UP001470230">
    <property type="component" value="Unassembled WGS sequence"/>
</dbReference>
<accession>A0ABR2KHQ8</accession>
<keyword evidence="3" id="KW-1185">Reference proteome</keyword>
<reference evidence="2 3" key="1">
    <citation type="submission" date="2024-04" db="EMBL/GenBank/DDBJ databases">
        <title>Tritrichomonas musculus Genome.</title>
        <authorList>
            <person name="Alves-Ferreira E."/>
            <person name="Grigg M."/>
            <person name="Lorenzi H."/>
            <person name="Galac M."/>
        </authorList>
    </citation>
    <scope>NUCLEOTIDE SEQUENCE [LARGE SCALE GENOMIC DNA]</scope>
    <source>
        <strain evidence="2 3">EAF2021</strain>
    </source>
</reference>
<comment type="caution">
    <text evidence="2">The sequence shown here is derived from an EMBL/GenBank/DDBJ whole genome shotgun (WGS) entry which is preliminary data.</text>
</comment>
<proteinExistence type="predicted"/>
<feature type="region of interest" description="Disordered" evidence="1">
    <location>
        <begin position="202"/>
        <end position="252"/>
    </location>
</feature>
<sequence length="540" mass="63640">MFFNIPYNYNPKDFFHFALQFGEISEYLSSIDKQGICFATYFDMRCAKRAVAETNIKSNDFCANYSYSYSFFPMNKVSSKIWIFNNQLTFFDSRSSDKACNSEIGDLNIILILNDAQRYQSSNNYFYYSNPISNENQNSSKIKSLTKSLSITQEENRKLKRNEKYRYKYSNLCGQMKNKKIGKNKSNRNRTKENLKNLQPNIQQQPNFNNTQQQPNFNNTQQHPNFNNTQQQPNFDNIQQHPNFDNIQQQPNFNNHQNIDHDLMAELIELYKCEPHARKPSEKMLEYCLASYFYSAKGYRYSLQSFPFPAVSTLYKHFGVEMKKMNEYICDIKYVTFLLESFIEIFGVEKHTPVIIAGDATVACADPMFKDIHGNCYLYLYQLQPFLSCYPVFPMNIRVNYCGNFHEQNLDDMKKILDCLDDLQLDCLAIATDYDSGNTKYHIQSFNKLYPIFDEQGNVVAKPQKCHPILDLPHVLKMQRARFFRQDMALSPVSPIIKKDVIQRYLSRCCFEKHSESIRFRDDYGIDFFFAIFFFGNYKL</sequence>
<dbReference type="InterPro" id="IPR035979">
    <property type="entry name" value="RBD_domain_sf"/>
</dbReference>
<gene>
    <name evidence="2" type="ORF">M9Y10_035431</name>
</gene>
<dbReference type="EMBL" id="JAPFFF010000005">
    <property type="protein sequence ID" value="KAK8890647.1"/>
    <property type="molecule type" value="Genomic_DNA"/>
</dbReference>
<protein>
    <submittedName>
        <fullName evidence="2">Uncharacterized protein</fullName>
    </submittedName>
</protein>
<evidence type="ECO:0000256" key="1">
    <source>
        <dbReference type="SAM" id="MobiDB-lite"/>
    </source>
</evidence>
<dbReference type="SUPFAM" id="SSF54928">
    <property type="entry name" value="RNA-binding domain, RBD"/>
    <property type="match status" value="1"/>
</dbReference>
<name>A0ABR2KHQ8_9EUKA</name>
<evidence type="ECO:0000313" key="2">
    <source>
        <dbReference type="EMBL" id="KAK8890647.1"/>
    </source>
</evidence>
<evidence type="ECO:0000313" key="3">
    <source>
        <dbReference type="Proteomes" id="UP001470230"/>
    </source>
</evidence>